<dbReference type="Gene3D" id="1.25.40.90">
    <property type="match status" value="1"/>
</dbReference>
<dbReference type="GO" id="GO:0030276">
    <property type="term" value="F:clathrin binding"/>
    <property type="evidence" value="ECO:0007669"/>
    <property type="project" value="TreeGrafter"/>
</dbReference>
<feature type="region of interest" description="Disordered" evidence="1">
    <location>
        <begin position="236"/>
        <end position="261"/>
    </location>
</feature>
<dbReference type="SMART" id="SM00273">
    <property type="entry name" value="ENTH"/>
    <property type="match status" value="1"/>
</dbReference>
<proteinExistence type="predicted"/>
<dbReference type="GO" id="GO:0005768">
    <property type="term" value="C:endosome"/>
    <property type="evidence" value="ECO:0007669"/>
    <property type="project" value="TreeGrafter"/>
</dbReference>
<accession>A0A915Q136</accession>
<feature type="domain" description="ENTH" evidence="2">
    <location>
        <begin position="66"/>
        <end position="203"/>
    </location>
</feature>
<dbReference type="CDD" id="cd16989">
    <property type="entry name" value="ENTH_EpsinR"/>
    <property type="match status" value="1"/>
</dbReference>
<organism evidence="3 4">
    <name type="scientific">Setaria digitata</name>
    <dbReference type="NCBI Taxonomy" id="48799"/>
    <lineage>
        <taxon>Eukaryota</taxon>
        <taxon>Metazoa</taxon>
        <taxon>Ecdysozoa</taxon>
        <taxon>Nematoda</taxon>
        <taxon>Chromadorea</taxon>
        <taxon>Rhabditida</taxon>
        <taxon>Spirurina</taxon>
        <taxon>Spiruromorpha</taxon>
        <taxon>Filarioidea</taxon>
        <taxon>Setariidae</taxon>
        <taxon>Setaria</taxon>
    </lineage>
</organism>
<dbReference type="PANTHER" id="PTHR12276">
    <property type="entry name" value="EPSIN/ENT-RELATED"/>
    <property type="match status" value="1"/>
</dbReference>
<feature type="compositionally biased region" description="Polar residues" evidence="1">
    <location>
        <begin position="236"/>
        <end position="245"/>
    </location>
</feature>
<protein>
    <submittedName>
        <fullName evidence="4">ENTH domain-containing protein</fullName>
    </submittedName>
</protein>
<dbReference type="PANTHER" id="PTHR12276:SF45">
    <property type="entry name" value="CLATHRIN INTERACTOR 1"/>
    <property type="match status" value="1"/>
</dbReference>
<feature type="compositionally biased region" description="Basic and acidic residues" evidence="1">
    <location>
        <begin position="246"/>
        <end position="261"/>
    </location>
</feature>
<evidence type="ECO:0000313" key="3">
    <source>
        <dbReference type="Proteomes" id="UP000887581"/>
    </source>
</evidence>
<dbReference type="Pfam" id="PF01417">
    <property type="entry name" value="ENTH"/>
    <property type="match status" value="1"/>
</dbReference>
<dbReference type="InterPro" id="IPR008942">
    <property type="entry name" value="ENTH_VHS"/>
</dbReference>
<dbReference type="Proteomes" id="UP000887581">
    <property type="component" value="Unplaced"/>
</dbReference>
<dbReference type="InterPro" id="IPR013809">
    <property type="entry name" value="ENTH"/>
</dbReference>
<dbReference type="PROSITE" id="PS50942">
    <property type="entry name" value="ENTH"/>
    <property type="match status" value="1"/>
</dbReference>
<name>A0A915Q136_9BILA</name>
<dbReference type="SUPFAM" id="SSF48464">
    <property type="entry name" value="ENTH/VHS domain"/>
    <property type="match status" value="1"/>
</dbReference>
<evidence type="ECO:0000256" key="1">
    <source>
        <dbReference type="SAM" id="MobiDB-lite"/>
    </source>
</evidence>
<dbReference type="GO" id="GO:0005886">
    <property type="term" value="C:plasma membrane"/>
    <property type="evidence" value="ECO:0007669"/>
    <property type="project" value="TreeGrafter"/>
</dbReference>
<evidence type="ECO:0000313" key="4">
    <source>
        <dbReference type="WBParaSite" id="sdigi.contig712.g9565.t1"/>
    </source>
</evidence>
<keyword evidence="3" id="KW-1185">Reference proteome</keyword>
<dbReference type="GO" id="GO:0030125">
    <property type="term" value="C:clathrin vesicle coat"/>
    <property type="evidence" value="ECO:0007669"/>
    <property type="project" value="TreeGrafter"/>
</dbReference>
<dbReference type="FunFam" id="1.25.40.90:FF:000006">
    <property type="entry name" value="Clathrin interactor 1"/>
    <property type="match status" value="1"/>
</dbReference>
<dbReference type="GO" id="GO:0005543">
    <property type="term" value="F:phospholipid binding"/>
    <property type="evidence" value="ECO:0007669"/>
    <property type="project" value="TreeGrafter"/>
</dbReference>
<evidence type="ECO:0000259" key="2">
    <source>
        <dbReference type="PROSITE" id="PS50942"/>
    </source>
</evidence>
<reference evidence="4" key="1">
    <citation type="submission" date="2022-11" db="UniProtKB">
        <authorList>
            <consortium name="WormBaseParasite"/>
        </authorList>
    </citation>
    <scope>IDENTIFICATION</scope>
</reference>
<dbReference type="AlphaFoldDB" id="A0A915Q136"/>
<sequence>MSKFPKPMLSGSFSVGSLCDVYGETDLASSKEVMSDLLSGIASFTKTVADSFNTYEIRKLGDKVQGMVMNYTEAESKVREATNEDPWGPTGPQMAEIAHMTYQYDAFPEVMSMLWKRMLQDNKNAWRRVYKAGTFYDIRIFVETIATIERVVSNARDHLFEMRALESYKFIDDKGKDQGLNVRHRASVLFDLIQDDEQLKAERKKAKSEGKEKYKGYSKDDIRLGGQTAFSSNTKSFGDWKSSSDFSKRRNSCDEDGRDSYRHREVNSFQFPDEEMSHGGGDSPELGIREHTPELMSREMEDDEEFGDFALARNFQSQRQFIDKAPPSPSVITQSQCVQKPHPLSVTAVEVPVVVPPPPAGPSITSATVKHPAVTDNGLCRLQNKPISDLLGLNEFTSSGNLGSSATSFFNNTSTSPILQPSLLLKDMNQSVDSLSPILVSDEAFSNVNQQRASVVPPSFTDYSILPSATVAQVTFSSPLGGSATRSSVLGDVSTAHVPSADNSVKSPSQSIDLLAAASPLIPVPTHSPPVIPLQANVPSHIELPSKSAVKIPSTWADASNKLNIDLDDLGMKKKPQKHSVPMNQMTSLMSMRTTDRDLLANSMVLTSAPPHQLSADDMLDLLK</sequence>
<dbReference type="GO" id="GO:0006897">
    <property type="term" value="P:endocytosis"/>
    <property type="evidence" value="ECO:0007669"/>
    <property type="project" value="TreeGrafter"/>
</dbReference>
<dbReference type="WBParaSite" id="sdigi.contig712.g9565.t1">
    <property type="protein sequence ID" value="sdigi.contig712.g9565.t1"/>
    <property type="gene ID" value="sdigi.contig712.g9565"/>
</dbReference>